<comment type="caution">
    <text evidence="7">The sequence shown here is derived from an EMBL/GenBank/DDBJ whole genome shotgun (WGS) entry which is preliminary data.</text>
</comment>
<keyword evidence="2" id="KW-1003">Cell membrane</keyword>
<dbReference type="CDD" id="cd13961">
    <property type="entry name" value="PT_UbiA_DGGGPS"/>
    <property type="match status" value="1"/>
</dbReference>
<dbReference type="GO" id="GO:0016765">
    <property type="term" value="F:transferase activity, transferring alkyl or aryl (other than methyl) groups"/>
    <property type="evidence" value="ECO:0007669"/>
    <property type="project" value="InterPro"/>
</dbReference>
<evidence type="ECO:0000256" key="6">
    <source>
        <dbReference type="SAM" id="Phobius"/>
    </source>
</evidence>
<dbReference type="EMBL" id="JAELVQ010000002">
    <property type="protein sequence ID" value="MBJ6367081.1"/>
    <property type="molecule type" value="Genomic_DNA"/>
</dbReference>
<accession>A0A8J7IGR2</accession>
<feature type="transmembrane region" description="Helical" evidence="6">
    <location>
        <begin position="136"/>
        <end position="160"/>
    </location>
</feature>
<feature type="transmembrane region" description="Helical" evidence="6">
    <location>
        <begin position="88"/>
        <end position="107"/>
    </location>
</feature>
<dbReference type="Proteomes" id="UP000610931">
    <property type="component" value="Unassembled WGS sequence"/>
</dbReference>
<keyword evidence="5 6" id="KW-0472">Membrane</keyword>
<dbReference type="GO" id="GO:0016020">
    <property type="term" value="C:membrane"/>
    <property type="evidence" value="ECO:0007669"/>
    <property type="project" value="UniProtKB-SubCell"/>
</dbReference>
<feature type="transmembrane region" description="Helical" evidence="6">
    <location>
        <begin position="247"/>
        <end position="264"/>
    </location>
</feature>
<name>A0A8J7IGR2_9FLAO</name>
<reference evidence="7" key="1">
    <citation type="submission" date="2020-12" db="EMBL/GenBank/DDBJ databases">
        <title>Snuella sp. nov., isolated from sediment in Incheon.</title>
        <authorList>
            <person name="Kim W."/>
        </authorList>
    </citation>
    <scope>NUCLEOTIDE SEQUENCE</scope>
    <source>
        <strain evidence="7">CAU 1569</strain>
    </source>
</reference>
<gene>
    <name evidence="7" type="ORF">JF259_03160</name>
</gene>
<evidence type="ECO:0000256" key="5">
    <source>
        <dbReference type="ARBA" id="ARBA00023136"/>
    </source>
</evidence>
<dbReference type="Gene3D" id="1.20.120.1780">
    <property type="entry name" value="UbiA prenyltransferase"/>
    <property type="match status" value="1"/>
</dbReference>
<protein>
    <submittedName>
        <fullName evidence="7">Geranylgeranylglycerol-phosphate geranylgeranyltransferase</fullName>
    </submittedName>
</protein>
<feature type="transmembrane region" description="Helical" evidence="6">
    <location>
        <begin position="113"/>
        <end position="129"/>
    </location>
</feature>
<evidence type="ECO:0000313" key="7">
    <source>
        <dbReference type="EMBL" id="MBJ6367081.1"/>
    </source>
</evidence>
<evidence type="ECO:0000256" key="2">
    <source>
        <dbReference type="ARBA" id="ARBA00022475"/>
    </source>
</evidence>
<feature type="transmembrane region" description="Helical" evidence="6">
    <location>
        <begin position="285"/>
        <end position="302"/>
    </location>
</feature>
<dbReference type="NCBIfam" id="NF009512">
    <property type="entry name" value="PRK12872.1-1"/>
    <property type="match status" value="1"/>
</dbReference>
<dbReference type="PANTHER" id="PTHR42723:SF1">
    <property type="entry name" value="CHLOROPHYLL SYNTHASE, CHLOROPLASTIC"/>
    <property type="match status" value="1"/>
</dbReference>
<keyword evidence="8" id="KW-1185">Reference proteome</keyword>
<feature type="transmembrane region" description="Helical" evidence="6">
    <location>
        <begin position="38"/>
        <end position="59"/>
    </location>
</feature>
<keyword evidence="4 6" id="KW-1133">Transmembrane helix</keyword>
<dbReference type="AlphaFoldDB" id="A0A8J7IGR2"/>
<evidence type="ECO:0000256" key="3">
    <source>
        <dbReference type="ARBA" id="ARBA00022692"/>
    </source>
</evidence>
<comment type="subcellular location">
    <subcellularLocation>
        <location evidence="1">Membrane</location>
        <topology evidence="1">Multi-pass membrane protein</topology>
    </subcellularLocation>
</comment>
<feature type="transmembrane region" description="Helical" evidence="6">
    <location>
        <begin position="172"/>
        <end position="191"/>
    </location>
</feature>
<proteinExistence type="predicted"/>
<sequence>MLSTLNLIRWKNLLMIALVQLLIKYALLEPFGASLTLSGVGIGLLIIATLCIAAAGNIINDINDVETDSINKPNKVIIGKLISEKAGYNLFLIFNLIGVSLGFYLSYSIEKHAFFSIFVVTSLLLYLYATYLKQLLIIGNIVVALLIALSLILVGIFDLLPGTTPQNKDTQLIFFKIIMDYAIFAFTINIIREIAKDIEDVNGDHKTGMYTLPIAIGRDRANIVLFVLSFIPLIGTIYYTISTLYKNPIAVLYFLIGIIAPLLYSTIKIFNAKSQKDYHHISNTLKFVMVCGMLSLLLYKYILLA</sequence>
<evidence type="ECO:0000256" key="1">
    <source>
        <dbReference type="ARBA" id="ARBA00004141"/>
    </source>
</evidence>
<organism evidence="7 8">
    <name type="scientific">Snuella sedimenti</name>
    <dbReference type="NCBI Taxonomy" id="2798802"/>
    <lineage>
        <taxon>Bacteria</taxon>
        <taxon>Pseudomonadati</taxon>
        <taxon>Bacteroidota</taxon>
        <taxon>Flavobacteriia</taxon>
        <taxon>Flavobacteriales</taxon>
        <taxon>Flavobacteriaceae</taxon>
        <taxon>Snuella</taxon>
    </lineage>
</organism>
<feature type="transmembrane region" description="Helical" evidence="6">
    <location>
        <begin position="223"/>
        <end position="241"/>
    </location>
</feature>
<dbReference type="Pfam" id="PF01040">
    <property type="entry name" value="UbiA"/>
    <property type="match status" value="1"/>
</dbReference>
<dbReference type="RefSeq" id="WP_199113253.1">
    <property type="nucleotide sequence ID" value="NZ_JAELVQ010000002.1"/>
</dbReference>
<dbReference type="PANTHER" id="PTHR42723">
    <property type="entry name" value="CHLOROPHYLL SYNTHASE"/>
    <property type="match status" value="1"/>
</dbReference>
<evidence type="ECO:0000256" key="4">
    <source>
        <dbReference type="ARBA" id="ARBA00022989"/>
    </source>
</evidence>
<dbReference type="InterPro" id="IPR044878">
    <property type="entry name" value="UbiA_sf"/>
</dbReference>
<dbReference type="InterPro" id="IPR000537">
    <property type="entry name" value="UbiA_prenyltransferase"/>
</dbReference>
<dbReference type="Gene3D" id="1.10.357.140">
    <property type="entry name" value="UbiA prenyltransferase"/>
    <property type="match status" value="1"/>
</dbReference>
<keyword evidence="3 6" id="KW-0812">Transmembrane</keyword>
<dbReference type="InterPro" id="IPR050475">
    <property type="entry name" value="Prenyltransferase_related"/>
</dbReference>
<evidence type="ECO:0000313" key="8">
    <source>
        <dbReference type="Proteomes" id="UP000610931"/>
    </source>
</evidence>